<keyword evidence="4" id="KW-0540">Nuclease</keyword>
<dbReference type="CDD" id="cd00085">
    <property type="entry name" value="HNHc"/>
    <property type="match status" value="1"/>
</dbReference>
<dbReference type="SMART" id="SM00507">
    <property type="entry name" value="HNHc"/>
    <property type="match status" value="1"/>
</dbReference>
<dbReference type="EMBL" id="MT144315">
    <property type="protein sequence ID" value="QJA52134.1"/>
    <property type="molecule type" value="Genomic_DNA"/>
</dbReference>
<dbReference type="GO" id="GO:0004519">
    <property type="term" value="F:endonuclease activity"/>
    <property type="evidence" value="ECO:0007669"/>
    <property type="project" value="UniProtKB-KW"/>
</dbReference>
<dbReference type="Gene3D" id="1.10.30.50">
    <property type="match status" value="1"/>
</dbReference>
<evidence type="ECO:0000313" key="4">
    <source>
        <dbReference type="EMBL" id="QJA52134.1"/>
    </source>
</evidence>
<feature type="domain" description="Nuclease associated modular" evidence="2">
    <location>
        <begin position="83"/>
        <end position="99"/>
    </location>
</feature>
<dbReference type="InterPro" id="IPR002711">
    <property type="entry name" value="HNH"/>
</dbReference>
<dbReference type="InterPro" id="IPR003611">
    <property type="entry name" value="NUMOD3"/>
</dbReference>
<evidence type="ECO:0000259" key="3">
    <source>
        <dbReference type="SMART" id="SM00507"/>
    </source>
</evidence>
<evidence type="ECO:0000313" key="5">
    <source>
        <dbReference type="EMBL" id="QJI00863.1"/>
    </source>
</evidence>
<evidence type="ECO:0000256" key="1">
    <source>
        <dbReference type="SAM" id="MobiDB-lite"/>
    </source>
</evidence>
<reference evidence="4" key="1">
    <citation type="submission" date="2020-03" db="EMBL/GenBank/DDBJ databases">
        <title>The deep terrestrial virosphere.</title>
        <authorList>
            <person name="Holmfeldt K."/>
            <person name="Nilsson E."/>
            <person name="Simone D."/>
            <person name="Lopez-Fernandez M."/>
            <person name="Wu X."/>
            <person name="de Brujin I."/>
            <person name="Lundin D."/>
            <person name="Andersson A."/>
            <person name="Bertilsson S."/>
            <person name="Dopson M."/>
        </authorList>
    </citation>
    <scope>NUCLEOTIDE SEQUENCE</scope>
    <source>
        <strain evidence="4">TM448A02495</strain>
        <strain evidence="5">TM448B02141</strain>
    </source>
</reference>
<gene>
    <name evidence="4" type="ORF">TM448A02495_0009</name>
    <name evidence="5" type="ORF">TM448B02141_0009</name>
</gene>
<feature type="region of interest" description="Disordered" evidence="1">
    <location>
        <begin position="56"/>
        <end position="110"/>
    </location>
</feature>
<organism evidence="4">
    <name type="scientific">viral metagenome</name>
    <dbReference type="NCBI Taxonomy" id="1070528"/>
    <lineage>
        <taxon>unclassified sequences</taxon>
        <taxon>metagenomes</taxon>
        <taxon>organismal metagenomes</taxon>
    </lineage>
</organism>
<dbReference type="EMBL" id="MT144881">
    <property type="protein sequence ID" value="QJI00863.1"/>
    <property type="molecule type" value="Genomic_DNA"/>
</dbReference>
<dbReference type="AlphaFoldDB" id="A0A6H1ZX44"/>
<feature type="domain" description="Nuclease associated modular" evidence="2">
    <location>
        <begin position="3"/>
        <end position="19"/>
    </location>
</feature>
<dbReference type="GO" id="GO:0003677">
    <property type="term" value="F:DNA binding"/>
    <property type="evidence" value="ECO:0007669"/>
    <property type="project" value="InterPro"/>
</dbReference>
<feature type="domain" description="Nuclease associated modular" evidence="2">
    <location>
        <begin position="66"/>
        <end position="82"/>
    </location>
</feature>
<protein>
    <submittedName>
        <fullName evidence="4">Putative homing endonuclease</fullName>
    </submittedName>
</protein>
<proteinExistence type="predicted"/>
<feature type="domain" description="HNH nuclease" evidence="3">
    <location>
        <begin position="152"/>
        <end position="204"/>
    </location>
</feature>
<evidence type="ECO:0000259" key="2">
    <source>
        <dbReference type="SMART" id="SM00496"/>
    </source>
</evidence>
<accession>A0A6H1ZX44</accession>
<keyword evidence="4" id="KW-0255">Endonuclease</keyword>
<dbReference type="Pfam" id="PF07460">
    <property type="entry name" value="NUMOD3"/>
    <property type="match status" value="1"/>
</dbReference>
<dbReference type="GO" id="GO:0008270">
    <property type="term" value="F:zinc ion binding"/>
    <property type="evidence" value="ECO:0007669"/>
    <property type="project" value="InterPro"/>
</dbReference>
<name>A0A6H1ZX44_9ZZZZ</name>
<dbReference type="SMART" id="SM00496">
    <property type="entry name" value="IENR2"/>
    <property type="match status" value="3"/>
</dbReference>
<dbReference type="Pfam" id="PF01844">
    <property type="entry name" value="HNH"/>
    <property type="match status" value="1"/>
</dbReference>
<keyword evidence="4" id="KW-0378">Hydrolase</keyword>
<dbReference type="InterPro" id="IPR003615">
    <property type="entry name" value="HNH_nuc"/>
</dbReference>
<feature type="compositionally biased region" description="Basic and acidic residues" evidence="1">
    <location>
        <begin position="69"/>
        <end position="100"/>
    </location>
</feature>
<sequence length="230" mass="26314">MRKNTKHTLKAREQMSNNMKGRIPWNKGMKGLQPWHDISGLIPGWNKGLPRWWKGGTPKGHIPWNKGIPMDEKTKEKDRITHLGKKHSEETKRKISEGGKGKKKPGTSEALKSRKITWELKNTFQAGEKHWNWHGGISPERELIANREKEKIWSKGVKDRNNWVCQTCGEKKDLHAHHIKPWTPKAKSNYDISNGITLCRKCHAKVHGELLKKRANSGKLLSGKLGTIPS</sequence>